<feature type="transmembrane region" description="Helical" evidence="9">
    <location>
        <begin position="431"/>
        <end position="450"/>
    </location>
</feature>
<dbReference type="VEuPathDB" id="FungiDB:CCM_08168"/>
<name>A0A2H4SP67_CORMI</name>
<dbReference type="SUPFAM" id="SSF160240">
    <property type="entry name" value="Cation efflux protein cytoplasmic domain-like"/>
    <property type="match status" value="1"/>
</dbReference>
<dbReference type="VEuPathDB" id="FungiDB:A9K55_005252"/>
<dbReference type="InterPro" id="IPR036837">
    <property type="entry name" value="Cation_efflux_CTD_sf"/>
</dbReference>
<keyword evidence="4 9" id="KW-0812">Transmembrane</keyword>
<dbReference type="OrthoDB" id="9944568at2759"/>
<evidence type="ECO:0000256" key="3">
    <source>
        <dbReference type="ARBA" id="ARBA00022448"/>
    </source>
</evidence>
<dbReference type="InterPro" id="IPR058533">
    <property type="entry name" value="Cation_efflux_TM"/>
</dbReference>
<feature type="region of interest" description="Disordered" evidence="8">
    <location>
        <begin position="340"/>
        <end position="418"/>
    </location>
</feature>
<comment type="subcellular location">
    <subcellularLocation>
        <location evidence="1">Membrane</location>
        <topology evidence="1">Multi-pass membrane protein</topology>
    </subcellularLocation>
</comment>
<keyword evidence="6 9" id="KW-1133">Transmembrane helix</keyword>
<feature type="domain" description="Cation efflux protein transmembrane" evidence="10">
    <location>
        <begin position="109"/>
        <end position="242"/>
    </location>
</feature>
<feature type="compositionally biased region" description="Polar residues" evidence="8">
    <location>
        <begin position="367"/>
        <end position="379"/>
    </location>
</feature>
<organism evidence="12 13">
    <name type="scientific">Cordyceps militaris</name>
    <name type="common">Caterpillar fungus</name>
    <name type="synonym">Clavaria militaris</name>
    <dbReference type="NCBI Taxonomy" id="73501"/>
    <lineage>
        <taxon>Eukaryota</taxon>
        <taxon>Fungi</taxon>
        <taxon>Dikarya</taxon>
        <taxon>Ascomycota</taxon>
        <taxon>Pezizomycotina</taxon>
        <taxon>Sordariomycetes</taxon>
        <taxon>Hypocreomycetidae</taxon>
        <taxon>Hypocreales</taxon>
        <taxon>Cordycipitaceae</taxon>
        <taxon>Cordyceps</taxon>
    </lineage>
</organism>
<evidence type="ECO:0000256" key="2">
    <source>
        <dbReference type="ARBA" id="ARBA00008873"/>
    </source>
</evidence>
<sequence length="633" mass="68643">MEFIVLLSYQQFDYTCFGLHNHFGQHCSPVFILEQSQQAATASCSRLTDKHASETLNTTQAACCDTSIALGAPAPCSSLSYRKPSLRGASTTLPTMASKSAISKSTRIKIMIGIDTAFFLLELISGFVAHSLALTADAFHMLNDIISLIIGLWAVVASQKETTDEFTFGWVRAEILGAFFNAVFLIALCVSIILEALTRLVEPPEITQPKLILIVGTAGLISNLLGFVVLGGHGHDHGHADEEEGHDHEHGHSHSHSHSQDIDEERRNIADESGPVEDVYPDVVVGKLTAAAQARTSSESLARGRRLSAKSQQHSRFTSIDDMSIHPSSFRQDIIAAAGKHQSPAPLDSESSNDEPTADEAEPTETSPLLNDSKGNNGATAIRPHTTKTKHRTRRNSSVHAGHNHTLPQKAGKTTGHNHADMGMNAMMLHVLGDALGNVGVIATALVIWLTEWPGKHYADPAVSLFITLIILKTSIPLTLATSRILLQATPENISIKDIRQDIERLPGVVSCHHIHVWQLSDTKIVASMHLQVEFPINTHSGEKYMQLAKRARNCLHEFGIHSATIQPEFCLDQDHEHLRDAAALTLDGQNDPTAPCLLECIDDCQGQSCCTAEGSSKSPSVRRASNSSHTAT</sequence>
<evidence type="ECO:0000256" key="1">
    <source>
        <dbReference type="ARBA" id="ARBA00004141"/>
    </source>
</evidence>
<feature type="transmembrane region" description="Helical" evidence="9">
    <location>
        <begin position="110"/>
        <end position="132"/>
    </location>
</feature>
<evidence type="ECO:0000259" key="10">
    <source>
        <dbReference type="Pfam" id="PF01545"/>
    </source>
</evidence>
<evidence type="ECO:0000256" key="7">
    <source>
        <dbReference type="ARBA" id="ARBA00023136"/>
    </source>
</evidence>
<dbReference type="PANTHER" id="PTHR45820:SF4">
    <property type="entry name" value="ZINC TRANSPORTER 63C, ISOFORM F"/>
    <property type="match status" value="1"/>
</dbReference>
<protein>
    <submittedName>
        <fullName evidence="12">Zinc homeostasis factor 1</fullName>
    </submittedName>
</protein>
<proteinExistence type="inferred from homology"/>
<evidence type="ECO:0000256" key="9">
    <source>
        <dbReference type="SAM" id="Phobius"/>
    </source>
</evidence>
<feature type="domain" description="Cation efflux protein transmembrane" evidence="10">
    <location>
        <begin position="417"/>
        <end position="487"/>
    </location>
</feature>
<feature type="transmembrane region" description="Helical" evidence="9">
    <location>
        <begin position="462"/>
        <end position="487"/>
    </location>
</feature>
<feature type="transmembrane region" description="Helical" evidence="9">
    <location>
        <begin position="138"/>
        <end position="157"/>
    </location>
</feature>
<evidence type="ECO:0000259" key="11">
    <source>
        <dbReference type="Pfam" id="PF16916"/>
    </source>
</evidence>
<feature type="compositionally biased region" description="Polar residues" evidence="8">
    <location>
        <begin position="309"/>
        <end position="318"/>
    </location>
</feature>
<dbReference type="GO" id="GO:0005385">
    <property type="term" value="F:zinc ion transmembrane transporter activity"/>
    <property type="evidence" value="ECO:0007669"/>
    <property type="project" value="TreeGrafter"/>
</dbReference>
<feature type="region of interest" description="Disordered" evidence="8">
    <location>
        <begin position="292"/>
        <end position="325"/>
    </location>
</feature>
<dbReference type="Pfam" id="PF01545">
    <property type="entry name" value="Cation_efflux"/>
    <property type="match status" value="2"/>
</dbReference>
<dbReference type="NCBIfam" id="TIGR01297">
    <property type="entry name" value="CDF"/>
    <property type="match status" value="2"/>
</dbReference>
<evidence type="ECO:0000313" key="12">
    <source>
        <dbReference type="EMBL" id="ATY64893.1"/>
    </source>
</evidence>
<dbReference type="Gene3D" id="1.20.1510.10">
    <property type="entry name" value="Cation efflux protein transmembrane domain"/>
    <property type="match status" value="2"/>
</dbReference>
<dbReference type="InterPro" id="IPR027470">
    <property type="entry name" value="Cation_efflux_CTD"/>
</dbReference>
<keyword evidence="5" id="KW-0862">Zinc</keyword>
<feature type="region of interest" description="Disordered" evidence="8">
    <location>
        <begin position="612"/>
        <end position="633"/>
    </location>
</feature>
<evidence type="ECO:0000256" key="6">
    <source>
        <dbReference type="ARBA" id="ARBA00022989"/>
    </source>
</evidence>
<feature type="region of interest" description="Disordered" evidence="8">
    <location>
        <begin position="236"/>
        <end position="266"/>
    </location>
</feature>
<comment type="similarity">
    <text evidence="2">Belongs to the cation diffusion facilitator (CDF) transporter (TC 2.A.4) family. SLC30A subfamily.</text>
</comment>
<gene>
    <name evidence="12" type="ORF">A9K55_005252</name>
</gene>
<evidence type="ECO:0000256" key="8">
    <source>
        <dbReference type="SAM" id="MobiDB-lite"/>
    </source>
</evidence>
<evidence type="ECO:0000256" key="5">
    <source>
        <dbReference type="ARBA" id="ARBA00022833"/>
    </source>
</evidence>
<feature type="compositionally biased region" description="Basic residues" evidence="8">
    <location>
        <begin position="385"/>
        <end position="397"/>
    </location>
</feature>
<feature type="compositionally biased region" description="Acidic residues" evidence="8">
    <location>
        <begin position="351"/>
        <end position="363"/>
    </location>
</feature>
<dbReference type="PANTHER" id="PTHR45820">
    <property type="entry name" value="FI23527P1"/>
    <property type="match status" value="1"/>
</dbReference>
<dbReference type="SUPFAM" id="SSF161111">
    <property type="entry name" value="Cation efflux protein transmembrane domain-like"/>
    <property type="match status" value="1"/>
</dbReference>
<dbReference type="GO" id="GO:0006882">
    <property type="term" value="P:intracellular zinc ion homeostasis"/>
    <property type="evidence" value="ECO:0007669"/>
    <property type="project" value="TreeGrafter"/>
</dbReference>
<evidence type="ECO:0000313" key="13">
    <source>
        <dbReference type="Proteomes" id="UP000323067"/>
    </source>
</evidence>
<dbReference type="Pfam" id="PF16916">
    <property type="entry name" value="ZT_dimer"/>
    <property type="match status" value="1"/>
</dbReference>
<feature type="transmembrane region" description="Helical" evidence="9">
    <location>
        <begin position="178"/>
        <end position="198"/>
    </location>
</feature>
<feature type="domain" description="Cation efflux protein cytoplasmic" evidence="11">
    <location>
        <begin position="491"/>
        <end position="569"/>
    </location>
</feature>
<accession>A0A2H4SP67</accession>
<dbReference type="InterPro" id="IPR002524">
    <property type="entry name" value="Cation_efflux"/>
</dbReference>
<dbReference type="InterPro" id="IPR027469">
    <property type="entry name" value="Cation_efflux_TMD_sf"/>
</dbReference>
<feature type="transmembrane region" description="Helical" evidence="9">
    <location>
        <begin position="210"/>
        <end position="230"/>
    </location>
</feature>
<dbReference type="AlphaFoldDB" id="A0A2H4SP67"/>
<evidence type="ECO:0000256" key="4">
    <source>
        <dbReference type="ARBA" id="ARBA00022692"/>
    </source>
</evidence>
<dbReference type="Proteomes" id="UP000323067">
    <property type="component" value="Chromosome v"/>
</dbReference>
<dbReference type="GO" id="GO:0016020">
    <property type="term" value="C:membrane"/>
    <property type="evidence" value="ECO:0007669"/>
    <property type="project" value="UniProtKB-SubCell"/>
</dbReference>
<keyword evidence="3" id="KW-0813">Transport</keyword>
<keyword evidence="7 9" id="KW-0472">Membrane</keyword>
<reference evidence="12 13" key="1">
    <citation type="journal article" date="2017" name="BMC Genomics">
        <title>Chromosome level assembly and secondary metabolite potential of the parasitic fungus Cordyceps militaris.</title>
        <authorList>
            <person name="Kramer G.J."/>
            <person name="Nodwell J.R."/>
        </authorList>
    </citation>
    <scope>NUCLEOTIDE SEQUENCE [LARGE SCALE GENOMIC DNA]</scope>
    <source>
        <strain evidence="12 13">ATCC 34164</strain>
    </source>
</reference>
<dbReference type="EMBL" id="CP023325">
    <property type="protein sequence ID" value="ATY64893.1"/>
    <property type="molecule type" value="Genomic_DNA"/>
</dbReference>